<evidence type="ECO:0000256" key="1">
    <source>
        <dbReference type="SAM" id="Phobius"/>
    </source>
</evidence>
<dbReference type="Proteomes" id="UP000681526">
    <property type="component" value="Unassembled WGS sequence"/>
</dbReference>
<accession>A0ABN7RVZ8</accession>
<organism evidence="2 3">
    <name type="scientific">Thermobacillus xylanilyticus</name>
    <dbReference type="NCBI Taxonomy" id="76633"/>
    <lineage>
        <taxon>Bacteria</taxon>
        <taxon>Bacillati</taxon>
        <taxon>Bacillota</taxon>
        <taxon>Bacilli</taxon>
        <taxon>Bacillales</taxon>
        <taxon>Paenibacillaceae</taxon>
        <taxon>Thermobacillus</taxon>
    </lineage>
</organism>
<keyword evidence="3" id="KW-1185">Reference proteome</keyword>
<feature type="transmembrane region" description="Helical" evidence="1">
    <location>
        <begin position="151"/>
        <end position="172"/>
    </location>
</feature>
<keyword evidence="1" id="KW-0812">Transmembrane</keyword>
<evidence type="ECO:0000313" key="3">
    <source>
        <dbReference type="Proteomes" id="UP000681526"/>
    </source>
</evidence>
<feature type="transmembrane region" description="Helical" evidence="1">
    <location>
        <begin position="34"/>
        <end position="53"/>
    </location>
</feature>
<name>A0ABN7RVZ8_THEXY</name>
<proteinExistence type="predicted"/>
<evidence type="ECO:0008006" key="4">
    <source>
        <dbReference type="Google" id="ProtNLM"/>
    </source>
</evidence>
<feature type="transmembrane region" description="Helical" evidence="1">
    <location>
        <begin position="6"/>
        <end position="27"/>
    </location>
</feature>
<comment type="caution">
    <text evidence="2">The sequence shown here is derived from an EMBL/GenBank/DDBJ whole genome shotgun (WGS) entry which is preliminary data.</text>
</comment>
<keyword evidence="1" id="KW-1133">Transmembrane helix</keyword>
<protein>
    <recommendedName>
        <fullName evidence="4">YmcC</fullName>
    </recommendedName>
</protein>
<sequence>MIAAMIIACEIGFWLFVLAGLACRYLIGMRRLGGVLLASTILVDVALLIFTTIDIRNGATAGFFHGLAAVYIGVSIVFGKQMIRWADGKFAHRFAGGPAPAPKPKYGAAHARYERIMWLKHLLAWMIGSAILIGLVLYIDNIDRSRELLNMIGKWAIVLAIDFLISFSYTIWPRKEKTVNG</sequence>
<feature type="transmembrane region" description="Helical" evidence="1">
    <location>
        <begin position="122"/>
        <end position="139"/>
    </location>
</feature>
<evidence type="ECO:0000313" key="2">
    <source>
        <dbReference type="EMBL" id="CAG5085149.1"/>
    </source>
</evidence>
<reference evidence="2 3" key="1">
    <citation type="submission" date="2021-04" db="EMBL/GenBank/DDBJ databases">
        <authorList>
            <person name="Rakotoarivonina H."/>
        </authorList>
    </citation>
    <scope>NUCLEOTIDE SEQUENCE [LARGE SCALE GENOMIC DNA]</scope>
    <source>
        <strain evidence="2 3">XE</strain>
    </source>
</reference>
<dbReference type="EMBL" id="CAJRAY010000038">
    <property type="protein sequence ID" value="CAG5085149.1"/>
    <property type="molecule type" value="Genomic_DNA"/>
</dbReference>
<gene>
    <name evidence="2" type="primary">txxe 807-ymcC</name>
    <name evidence="2" type="ORF">TXXE_08610</name>
</gene>
<feature type="transmembrane region" description="Helical" evidence="1">
    <location>
        <begin position="59"/>
        <end position="79"/>
    </location>
</feature>
<keyword evidence="1" id="KW-0472">Membrane</keyword>
<dbReference type="RefSeq" id="WP_015254427.1">
    <property type="nucleotide sequence ID" value="NZ_CAJRAY010000038.1"/>
</dbReference>